<sequence length="61" mass="6883">MSVKLFADNDFIRIDRSHLVHISYIKGLDLRSGVTFVKLSNQKELAVPRRKSASIRALLAS</sequence>
<name>A0A2Z4GDW5_9BACT</name>
<dbReference type="OrthoDB" id="9781059at2"/>
<feature type="domain" description="HTH LytTR-type" evidence="1">
    <location>
        <begin position="1"/>
        <end position="61"/>
    </location>
</feature>
<proteinExistence type="predicted"/>
<evidence type="ECO:0000313" key="2">
    <source>
        <dbReference type="EMBL" id="AWV99188.1"/>
    </source>
</evidence>
<keyword evidence="3" id="KW-1185">Reference proteome</keyword>
<reference evidence="2 3" key="1">
    <citation type="submission" date="2018-05" db="EMBL/GenBank/DDBJ databases">
        <title>Complete genome sequence of Arcticibacterium luteifluviistationis SM1504T, a cytophagaceae bacterium isolated from Arctic surface seawater.</title>
        <authorList>
            <person name="Li Y."/>
            <person name="Qin Q.-L."/>
        </authorList>
    </citation>
    <scope>NUCLEOTIDE SEQUENCE [LARGE SCALE GENOMIC DNA]</scope>
    <source>
        <strain evidence="2 3">SM1504</strain>
    </source>
</reference>
<dbReference type="InterPro" id="IPR007492">
    <property type="entry name" value="LytTR_DNA-bd_dom"/>
</dbReference>
<dbReference type="Pfam" id="PF04397">
    <property type="entry name" value="LytTR"/>
    <property type="match status" value="1"/>
</dbReference>
<dbReference type="Gene3D" id="2.40.50.1020">
    <property type="entry name" value="LytTr DNA-binding domain"/>
    <property type="match status" value="1"/>
</dbReference>
<dbReference type="KEGG" id="als:DJ013_13830"/>
<dbReference type="PROSITE" id="PS50930">
    <property type="entry name" value="HTH_LYTTR"/>
    <property type="match status" value="1"/>
</dbReference>
<organism evidence="2 3">
    <name type="scientific">Arcticibacterium luteifluviistationis</name>
    <dbReference type="NCBI Taxonomy" id="1784714"/>
    <lineage>
        <taxon>Bacteria</taxon>
        <taxon>Pseudomonadati</taxon>
        <taxon>Bacteroidota</taxon>
        <taxon>Cytophagia</taxon>
        <taxon>Cytophagales</taxon>
        <taxon>Leadbetterellaceae</taxon>
        <taxon>Arcticibacterium</taxon>
    </lineage>
</organism>
<dbReference type="GO" id="GO:0003677">
    <property type="term" value="F:DNA binding"/>
    <property type="evidence" value="ECO:0007669"/>
    <property type="project" value="InterPro"/>
</dbReference>
<accession>A0A2Z4GDW5</accession>
<dbReference type="AlphaFoldDB" id="A0A2Z4GDW5"/>
<dbReference type="EMBL" id="CP029480">
    <property type="protein sequence ID" value="AWV99188.1"/>
    <property type="molecule type" value="Genomic_DNA"/>
</dbReference>
<dbReference type="Proteomes" id="UP000249873">
    <property type="component" value="Chromosome"/>
</dbReference>
<evidence type="ECO:0000259" key="1">
    <source>
        <dbReference type="PROSITE" id="PS50930"/>
    </source>
</evidence>
<evidence type="ECO:0000313" key="3">
    <source>
        <dbReference type="Proteomes" id="UP000249873"/>
    </source>
</evidence>
<gene>
    <name evidence="2" type="ORF">DJ013_13830</name>
</gene>
<protein>
    <recommendedName>
        <fullName evidence="1">HTH LytTR-type domain-containing protein</fullName>
    </recommendedName>
</protein>